<evidence type="ECO:0000256" key="1">
    <source>
        <dbReference type="ARBA" id="ARBA00004141"/>
    </source>
</evidence>
<keyword evidence="6 9" id="KW-0472">Membrane</keyword>
<evidence type="ECO:0000256" key="8">
    <source>
        <dbReference type="ARBA" id="ARBA00023224"/>
    </source>
</evidence>
<feature type="transmembrane region" description="Helical" evidence="9">
    <location>
        <begin position="38"/>
        <end position="59"/>
    </location>
</feature>
<keyword evidence="11" id="KW-1185">Reference proteome</keyword>
<comment type="caution">
    <text evidence="10">The sequence shown here is derived from an EMBL/GenBank/DDBJ whole genome shotgun (WGS) entry which is preliminary data.</text>
</comment>
<proteinExistence type="predicted"/>
<name>A0AAD9VJA8_9HYME</name>
<dbReference type="EMBL" id="JAIFRP010004405">
    <property type="protein sequence ID" value="KAK2576708.1"/>
    <property type="molecule type" value="Genomic_DNA"/>
</dbReference>
<feature type="transmembrane region" description="Helical" evidence="9">
    <location>
        <begin position="175"/>
        <end position="200"/>
    </location>
</feature>
<dbReference type="PANTHER" id="PTHR21137">
    <property type="entry name" value="ODORANT RECEPTOR"/>
    <property type="match status" value="1"/>
</dbReference>
<keyword evidence="5 9" id="KW-1133">Transmembrane helix</keyword>
<evidence type="ECO:0008006" key="12">
    <source>
        <dbReference type="Google" id="ProtNLM"/>
    </source>
</evidence>
<keyword evidence="7" id="KW-0675">Receptor</keyword>
<evidence type="ECO:0000313" key="11">
    <source>
        <dbReference type="Proteomes" id="UP001258017"/>
    </source>
</evidence>
<accession>A0AAD9VJA8</accession>
<dbReference type="Pfam" id="PF02949">
    <property type="entry name" value="7tm_6"/>
    <property type="match status" value="1"/>
</dbReference>
<keyword evidence="3 9" id="KW-0812">Transmembrane</keyword>
<protein>
    <recommendedName>
        <fullName evidence="12">Odorant receptor</fullName>
    </recommendedName>
</protein>
<comment type="subcellular location">
    <subcellularLocation>
        <location evidence="1">Membrane</location>
        <topology evidence="1">Multi-pass membrane protein</topology>
    </subcellularLocation>
</comment>
<evidence type="ECO:0000256" key="2">
    <source>
        <dbReference type="ARBA" id="ARBA00022606"/>
    </source>
</evidence>
<evidence type="ECO:0000313" key="10">
    <source>
        <dbReference type="EMBL" id="KAK2576708.1"/>
    </source>
</evidence>
<evidence type="ECO:0000256" key="3">
    <source>
        <dbReference type="ARBA" id="ARBA00022692"/>
    </source>
</evidence>
<keyword evidence="2" id="KW-0716">Sensory transduction</keyword>
<evidence type="ECO:0000256" key="4">
    <source>
        <dbReference type="ARBA" id="ARBA00022725"/>
    </source>
</evidence>
<organism evidence="10 11">
    <name type="scientific">Odynerus spinipes</name>
    <dbReference type="NCBI Taxonomy" id="1348599"/>
    <lineage>
        <taxon>Eukaryota</taxon>
        <taxon>Metazoa</taxon>
        <taxon>Ecdysozoa</taxon>
        <taxon>Arthropoda</taxon>
        <taxon>Hexapoda</taxon>
        <taxon>Insecta</taxon>
        <taxon>Pterygota</taxon>
        <taxon>Neoptera</taxon>
        <taxon>Endopterygota</taxon>
        <taxon>Hymenoptera</taxon>
        <taxon>Apocrita</taxon>
        <taxon>Aculeata</taxon>
        <taxon>Vespoidea</taxon>
        <taxon>Vespidae</taxon>
        <taxon>Eumeninae</taxon>
        <taxon>Odynerus</taxon>
    </lineage>
</organism>
<dbReference type="GO" id="GO:0005549">
    <property type="term" value="F:odorant binding"/>
    <property type="evidence" value="ECO:0007669"/>
    <property type="project" value="InterPro"/>
</dbReference>
<reference evidence="10" key="2">
    <citation type="journal article" date="2023" name="Commun. Biol.">
        <title>Intrasexual cuticular hydrocarbon dimorphism in a wasp sheds light on hydrocarbon biosynthesis genes in Hymenoptera.</title>
        <authorList>
            <person name="Moris V.C."/>
            <person name="Podsiadlowski L."/>
            <person name="Martin S."/>
            <person name="Oeyen J.P."/>
            <person name="Donath A."/>
            <person name="Petersen M."/>
            <person name="Wilbrandt J."/>
            <person name="Misof B."/>
            <person name="Liedtke D."/>
            <person name="Thamm M."/>
            <person name="Scheiner R."/>
            <person name="Schmitt T."/>
            <person name="Niehuis O."/>
        </authorList>
    </citation>
    <scope>NUCLEOTIDE SEQUENCE</scope>
    <source>
        <strain evidence="10">GBR_01_08_01A</strain>
    </source>
</reference>
<evidence type="ECO:0000256" key="6">
    <source>
        <dbReference type="ARBA" id="ARBA00023136"/>
    </source>
</evidence>
<keyword evidence="4" id="KW-0552">Olfaction</keyword>
<dbReference type="GO" id="GO:0005886">
    <property type="term" value="C:plasma membrane"/>
    <property type="evidence" value="ECO:0007669"/>
    <property type="project" value="TreeGrafter"/>
</dbReference>
<dbReference type="GO" id="GO:0007165">
    <property type="term" value="P:signal transduction"/>
    <property type="evidence" value="ECO:0007669"/>
    <property type="project" value="UniProtKB-KW"/>
</dbReference>
<evidence type="ECO:0000256" key="5">
    <source>
        <dbReference type="ARBA" id="ARBA00022989"/>
    </source>
</evidence>
<gene>
    <name evidence="10" type="ORF">KPH14_005366</name>
</gene>
<dbReference type="GO" id="GO:0004984">
    <property type="term" value="F:olfactory receptor activity"/>
    <property type="evidence" value="ECO:0007669"/>
    <property type="project" value="InterPro"/>
</dbReference>
<evidence type="ECO:0000256" key="7">
    <source>
        <dbReference type="ARBA" id="ARBA00023170"/>
    </source>
</evidence>
<dbReference type="InterPro" id="IPR004117">
    <property type="entry name" value="7tm6_olfct_rcpt"/>
</dbReference>
<reference evidence="10" key="1">
    <citation type="submission" date="2021-08" db="EMBL/GenBank/DDBJ databases">
        <authorList>
            <person name="Misof B."/>
            <person name="Oliver O."/>
            <person name="Podsiadlowski L."/>
            <person name="Donath A."/>
            <person name="Peters R."/>
            <person name="Mayer C."/>
            <person name="Rust J."/>
            <person name="Gunkel S."/>
            <person name="Lesny P."/>
            <person name="Martin S."/>
            <person name="Oeyen J.P."/>
            <person name="Petersen M."/>
            <person name="Panagiotis P."/>
            <person name="Wilbrandt J."/>
            <person name="Tanja T."/>
        </authorList>
    </citation>
    <scope>NUCLEOTIDE SEQUENCE</scope>
    <source>
        <strain evidence="10">GBR_01_08_01A</strain>
        <tissue evidence="10">Thorax + abdomen</tissue>
    </source>
</reference>
<dbReference type="PANTHER" id="PTHR21137:SF43">
    <property type="entry name" value="ODORANT RECEPTOR 47A-RELATED"/>
    <property type="match status" value="1"/>
</dbReference>
<dbReference type="AlphaFoldDB" id="A0AAD9VJA8"/>
<sequence>MRVCFERIAEDWHTLRSEEDEQILQKYTEYGKRLATVYLVYICVTGVAFLLQPLIILFIEDNNASNVTVYKLPVRLDYGSYIEKYYYLFVVHSYISILAHMAVWTTVDILLVVFVQHVCGLFSIVGHSLERVGRNVGVNYQLYLVKSEDNEYSEIFHSFRGHIRAMEFAQEIESLFSMTFFFVGGLSMIAISATGIQAVINSDSIYDILRYAPLCSSQLFQLFYHCWQAQQLLDHSTNVYESISNGSWYQTSARSRKLLCLMLTRRNRPCQLTAGKLYVLSIEAFCTIVRTSMSYFTLLRSAQTEFAD</sequence>
<keyword evidence="8" id="KW-0807">Transducer</keyword>
<evidence type="ECO:0000256" key="9">
    <source>
        <dbReference type="SAM" id="Phobius"/>
    </source>
</evidence>
<dbReference type="Proteomes" id="UP001258017">
    <property type="component" value="Unassembled WGS sequence"/>
</dbReference>